<dbReference type="Proteomes" id="UP000013827">
    <property type="component" value="Unassembled WGS sequence"/>
</dbReference>
<keyword evidence="2 5" id="KW-0547">Nucleotide-binding</keyword>
<dbReference type="InterPro" id="IPR011009">
    <property type="entry name" value="Kinase-like_dom_sf"/>
</dbReference>
<protein>
    <recommendedName>
        <fullName evidence="7">Protein kinase domain-containing protein</fullName>
    </recommendedName>
</protein>
<organism evidence="8 9">
    <name type="scientific">Emiliania huxleyi (strain CCMP1516)</name>
    <dbReference type="NCBI Taxonomy" id="280463"/>
    <lineage>
        <taxon>Eukaryota</taxon>
        <taxon>Haptista</taxon>
        <taxon>Haptophyta</taxon>
        <taxon>Prymnesiophyceae</taxon>
        <taxon>Isochrysidales</taxon>
        <taxon>Noelaerhabdaceae</taxon>
        <taxon>Emiliania</taxon>
    </lineage>
</organism>
<evidence type="ECO:0000256" key="2">
    <source>
        <dbReference type="ARBA" id="ARBA00022741"/>
    </source>
</evidence>
<dbReference type="PROSITE" id="PS00108">
    <property type="entry name" value="PROTEIN_KINASE_ST"/>
    <property type="match status" value="1"/>
</dbReference>
<dbReference type="CDD" id="cd13999">
    <property type="entry name" value="STKc_MAP3K-like"/>
    <property type="match status" value="1"/>
</dbReference>
<comment type="similarity">
    <text evidence="6">Belongs to the protein kinase superfamily.</text>
</comment>
<evidence type="ECO:0000313" key="9">
    <source>
        <dbReference type="Proteomes" id="UP000013827"/>
    </source>
</evidence>
<dbReference type="Pfam" id="PF00069">
    <property type="entry name" value="Pkinase"/>
    <property type="match status" value="1"/>
</dbReference>
<dbReference type="FunFam" id="3.30.200.20:FF:000180">
    <property type="entry name" value="serine/threonine-protein kinase STY46-like"/>
    <property type="match status" value="1"/>
</dbReference>
<dbReference type="HOGENOM" id="CLU_000288_7_35_1"/>
<dbReference type="KEGG" id="ehx:EMIHUDRAFT_201455"/>
<keyword evidence="6" id="KW-0723">Serine/threonine-protein kinase</keyword>
<dbReference type="PANTHER" id="PTHR44329:SF140">
    <property type="entry name" value="INACTIVE PROTEIN TYROSINE KINASE PTKL"/>
    <property type="match status" value="1"/>
</dbReference>
<dbReference type="InterPro" id="IPR017441">
    <property type="entry name" value="Protein_kinase_ATP_BS"/>
</dbReference>
<feature type="domain" description="Protein kinase" evidence="7">
    <location>
        <begin position="4"/>
        <end position="282"/>
    </location>
</feature>
<keyword evidence="1" id="KW-0808">Transferase</keyword>
<dbReference type="PANTHER" id="PTHR44329">
    <property type="entry name" value="SERINE/THREONINE-PROTEIN KINASE TNNI3K-RELATED"/>
    <property type="match status" value="1"/>
</dbReference>
<evidence type="ECO:0000313" key="8">
    <source>
        <dbReference type="EnsemblProtists" id="EOD35396"/>
    </source>
</evidence>
<dbReference type="PROSITE" id="PS50011">
    <property type="entry name" value="PROTEIN_KINASE_DOM"/>
    <property type="match status" value="1"/>
</dbReference>
<dbReference type="GeneID" id="17280666"/>
<name>A0A0D3KI11_EMIH1</name>
<evidence type="ECO:0000256" key="4">
    <source>
        <dbReference type="ARBA" id="ARBA00022840"/>
    </source>
</evidence>
<evidence type="ECO:0000256" key="1">
    <source>
        <dbReference type="ARBA" id="ARBA00022679"/>
    </source>
</evidence>
<dbReference type="eggNOG" id="KOG0192">
    <property type="taxonomic scope" value="Eukaryota"/>
</dbReference>
<reference evidence="9" key="1">
    <citation type="journal article" date="2013" name="Nature">
        <title>Pan genome of the phytoplankton Emiliania underpins its global distribution.</title>
        <authorList>
            <person name="Read B.A."/>
            <person name="Kegel J."/>
            <person name="Klute M.J."/>
            <person name="Kuo A."/>
            <person name="Lefebvre S.C."/>
            <person name="Maumus F."/>
            <person name="Mayer C."/>
            <person name="Miller J."/>
            <person name="Monier A."/>
            <person name="Salamov A."/>
            <person name="Young J."/>
            <person name="Aguilar M."/>
            <person name="Claverie J.M."/>
            <person name="Frickenhaus S."/>
            <person name="Gonzalez K."/>
            <person name="Herman E.K."/>
            <person name="Lin Y.C."/>
            <person name="Napier J."/>
            <person name="Ogata H."/>
            <person name="Sarno A.F."/>
            <person name="Shmutz J."/>
            <person name="Schroeder D."/>
            <person name="de Vargas C."/>
            <person name="Verret F."/>
            <person name="von Dassow P."/>
            <person name="Valentin K."/>
            <person name="Van de Peer Y."/>
            <person name="Wheeler G."/>
            <person name="Dacks J.B."/>
            <person name="Delwiche C.F."/>
            <person name="Dyhrman S.T."/>
            <person name="Glockner G."/>
            <person name="John U."/>
            <person name="Richards T."/>
            <person name="Worden A.Z."/>
            <person name="Zhang X."/>
            <person name="Grigoriev I.V."/>
            <person name="Allen A.E."/>
            <person name="Bidle K."/>
            <person name="Borodovsky M."/>
            <person name="Bowler C."/>
            <person name="Brownlee C."/>
            <person name="Cock J.M."/>
            <person name="Elias M."/>
            <person name="Gladyshev V.N."/>
            <person name="Groth M."/>
            <person name="Guda C."/>
            <person name="Hadaegh A."/>
            <person name="Iglesias-Rodriguez M.D."/>
            <person name="Jenkins J."/>
            <person name="Jones B.M."/>
            <person name="Lawson T."/>
            <person name="Leese F."/>
            <person name="Lindquist E."/>
            <person name="Lobanov A."/>
            <person name="Lomsadze A."/>
            <person name="Malik S.B."/>
            <person name="Marsh M.E."/>
            <person name="Mackinder L."/>
            <person name="Mock T."/>
            <person name="Mueller-Roeber B."/>
            <person name="Pagarete A."/>
            <person name="Parker M."/>
            <person name="Probert I."/>
            <person name="Quesneville H."/>
            <person name="Raines C."/>
            <person name="Rensing S.A."/>
            <person name="Riano-Pachon D.M."/>
            <person name="Richier S."/>
            <person name="Rokitta S."/>
            <person name="Shiraiwa Y."/>
            <person name="Soanes D.M."/>
            <person name="van der Giezen M."/>
            <person name="Wahlund T.M."/>
            <person name="Williams B."/>
            <person name="Wilson W."/>
            <person name="Wolfe G."/>
            <person name="Wurch L.L."/>
        </authorList>
    </citation>
    <scope>NUCLEOTIDE SEQUENCE</scope>
</reference>
<dbReference type="PaxDb" id="2903-EOD35396"/>
<dbReference type="InterPro" id="IPR051681">
    <property type="entry name" value="Ser/Thr_Kinases-Pseudokinases"/>
</dbReference>
<evidence type="ECO:0000256" key="3">
    <source>
        <dbReference type="ARBA" id="ARBA00022777"/>
    </source>
</evidence>
<evidence type="ECO:0000259" key="7">
    <source>
        <dbReference type="PROSITE" id="PS50011"/>
    </source>
</evidence>
<keyword evidence="3" id="KW-0418">Kinase</keyword>
<dbReference type="GO" id="GO:0005524">
    <property type="term" value="F:ATP binding"/>
    <property type="evidence" value="ECO:0007669"/>
    <property type="project" value="UniProtKB-UniRule"/>
</dbReference>
<keyword evidence="9" id="KW-1185">Reference proteome</keyword>
<feature type="binding site" evidence="5">
    <location>
        <position position="31"/>
    </location>
    <ligand>
        <name>ATP</name>
        <dbReference type="ChEBI" id="CHEBI:30616"/>
    </ligand>
</feature>
<dbReference type="PROSITE" id="PS00107">
    <property type="entry name" value="PROTEIN_KINASE_ATP"/>
    <property type="match status" value="1"/>
</dbReference>
<evidence type="ECO:0000256" key="5">
    <source>
        <dbReference type="PROSITE-ProRule" id="PRU10141"/>
    </source>
</evidence>
<reference evidence="8" key="2">
    <citation type="submission" date="2024-10" db="UniProtKB">
        <authorList>
            <consortium name="EnsemblProtists"/>
        </authorList>
    </citation>
    <scope>IDENTIFICATION</scope>
</reference>
<keyword evidence="4 5" id="KW-0067">ATP-binding</keyword>
<dbReference type="AlphaFoldDB" id="A0A0D3KI11"/>
<dbReference type="InterPro" id="IPR008271">
    <property type="entry name" value="Ser/Thr_kinase_AS"/>
</dbReference>
<dbReference type="EnsemblProtists" id="EOD35396">
    <property type="protein sequence ID" value="EOD35396"/>
    <property type="gene ID" value="EMIHUDRAFT_201455"/>
</dbReference>
<sequence>MRDVKLLEKIGSGGFGDIFRATWRGTPVACKRIRADLINEEKRVALQDLAIEVTHLQQLRHPNICMLLGYSTSENNPVMLSELMRCSLLDVLRAGNVHGGGKPALSKRRSVRYAVQLAQGMNYLHTCKPPIMHRDLKPANLLVDFSGTLKVSDFGLAKLRPAPSARASDAKAAFMTGETGSYRFMAPEVFRHEEYDESVDVYSFSMILFYMLRGMPPFLHLGGVDAAVAAAIRQERPPIPRAWDEKITHLLQAAWSENPASRPSFQKAREAHDRPLSAHLWQARALDTLREYYKANFKASLEDDLKKEAAENHGKECVIC</sequence>
<dbReference type="Gene3D" id="1.10.510.10">
    <property type="entry name" value="Transferase(Phosphotransferase) domain 1"/>
    <property type="match status" value="1"/>
</dbReference>
<evidence type="ECO:0000256" key="6">
    <source>
        <dbReference type="RuleBase" id="RU000304"/>
    </source>
</evidence>
<dbReference type="STRING" id="2903.R1FIM0"/>
<dbReference type="GO" id="GO:0004674">
    <property type="term" value="F:protein serine/threonine kinase activity"/>
    <property type="evidence" value="ECO:0007669"/>
    <property type="project" value="UniProtKB-KW"/>
</dbReference>
<dbReference type="RefSeq" id="XP_005787825.1">
    <property type="nucleotide sequence ID" value="XM_005787768.1"/>
</dbReference>
<dbReference type="InterPro" id="IPR000719">
    <property type="entry name" value="Prot_kinase_dom"/>
</dbReference>
<dbReference type="SUPFAM" id="SSF56112">
    <property type="entry name" value="Protein kinase-like (PK-like)"/>
    <property type="match status" value="1"/>
</dbReference>
<accession>A0A0D3KI11</accession>
<dbReference type="SMART" id="SM00220">
    <property type="entry name" value="S_TKc"/>
    <property type="match status" value="1"/>
</dbReference>
<dbReference type="PIRSF" id="PIRSF000654">
    <property type="entry name" value="Integrin-linked_kinase"/>
    <property type="match status" value="1"/>
</dbReference>
<dbReference type="OMA" id="DIFRATW"/>
<proteinExistence type="inferred from homology"/>
<dbReference type="Gene3D" id="3.30.200.20">
    <property type="entry name" value="Phosphorylase Kinase, domain 1"/>
    <property type="match status" value="1"/>
</dbReference>